<evidence type="ECO:0000313" key="2">
    <source>
        <dbReference type="EMBL" id="MFC3321345.1"/>
    </source>
</evidence>
<dbReference type="SMART" id="SM00382">
    <property type="entry name" value="AAA"/>
    <property type="match status" value="1"/>
</dbReference>
<dbReference type="InterPro" id="IPR027065">
    <property type="entry name" value="Lon_Prtase"/>
</dbReference>
<proteinExistence type="predicted"/>
<comment type="caution">
    <text evidence="2">The sequence shown here is derived from an EMBL/GenBank/DDBJ whole genome shotgun (WGS) entry which is preliminary data.</text>
</comment>
<dbReference type="Proteomes" id="UP001595648">
    <property type="component" value="Unassembled WGS sequence"/>
</dbReference>
<dbReference type="InterPro" id="IPR027417">
    <property type="entry name" value="P-loop_NTPase"/>
</dbReference>
<reference evidence="3" key="1">
    <citation type="journal article" date="2019" name="Int. J. Syst. Evol. Microbiol.">
        <title>The Global Catalogue of Microorganisms (GCM) 10K type strain sequencing project: providing services to taxonomists for standard genome sequencing and annotation.</title>
        <authorList>
            <consortium name="The Broad Institute Genomics Platform"/>
            <consortium name="The Broad Institute Genome Sequencing Center for Infectious Disease"/>
            <person name="Wu L."/>
            <person name="Ma J."/>
        </authorList>
    </citation>
    <scope>NUCLEOTIDE SEQUENCE [LARGE SCALE GENOMIC DNA]</scope>
    <source>
        <strain evidence="3">ICMP 19515</strain>
    </source>
</reference>
<dbReference type="PANTHER" id="PTHR43718">
    <property type="entry name" value="LON PROTEASE"/>
    <property type="match status" value="1"/>
</dbReference>
<dbReference type="EMBL" id="JBHRVD010000001">
    <property type="protein sequence ID" value="MFC3321345.1"/>
    <property type="molecule type" value="Genomic_DNA"/>
</dbReference>
<name>A0ABV7MHJ9_9HYPH</name>
<dbReference type="InterPro" id="IPR003593">
    <property type="entry name" value="AAA+_ATPase"/>
</dbReference>
<organism evidence="2 3">
    <name type="scientific">Mesorhizobium cantuariense</name>
    <dbReference type="NCBI Taxonomy" id="1300275"/>
    <lineage>
        <taxon>Bacteria</taxon>
        <taxon>Pseudomonadati</taxon>
        <taxon>Pseudomonadota</taxon>
        <taxon>Alphaproteobacteria</taxon>
        <taxon>Hyphomicrobiales</taxon>
        <taxon>Phyllobacteriaceae</taxon>
        <taxon>Mesorhizobium</taxon>
    </lineage>
</organism>
<dbReference type="Gene3D" id="3.40.50.300">
    <property type="entry name" value="P-loop containing nucleotide triphosphate hydrolases"/>
    <property type="match status" value="1"/>
</dbReference>
<evidence type="ECO:0000259" key="1">
    <source>
        <dbReference type="SMART" id="SM00382"/>
    </source>
</evidence>
<gene>
    <name evidence="2" type="ORF">ACFOJ9_06070</name>
</gene>
<feature type="domain" description="AAA+ ATPase" evidence="1">
    <location>
        <begin position="344"/>
        <end position="490"/>
    </location>
</feature>
<dbReference type="RefSeq" id="WP_378977634.1">
    <property type="nucleotide sequence ID" value="NZ_JBHRVD010000001.1"/>
</dbReference>
<keyword evidence="3" id="KW-1185">Reference proteome</keyword>
<sequence>MTFKDSTFDRHFDRRQKAAKARLHLPSEDELLRGMAFFGDRLQDDIREYASRLSRRMKKRGRVELLALANCLDDLATEQSEEGVKSVEAALDTAEVVKGIPTEACRLRCQFYLGVFGDPQAAAVIASETASMAIEVVKGIPTEACRLRCQFYLGVFGDPQAAAVIASETASMAMRDFDESRGPRMLWRALAWSMLSRTLVSSRYLAIFHVPHPQHSLFRMLLNFEAEFKSAILHARLTDEPTNKEASAKKASRNVEIEYLIEDDAETKPAPNAAVVVIPSIGNATTSEGKRVLSEFQELVQRGLPLPAASDLSIPRMQLVSEFPWVAALADDILNRLVGRGHAYVRPTILVGSPGCGKTRFARRLIEELRIPYELVPCGGLGDSAVGGTARRWSSGEPSLAIMAVRRHECAGPAIILDEIEKVGTSRHNGNVHDVLIGLLEKETSRRWFDPYVEANCDLSHVSWVMTANEVGSVPAVMRDRCRILRFPEPGRDQLPLLASRILERLYFEAGHDPRWVTPLEGFELAALANNWPGGSIRKLERLVEKLVEARERHWGRQ</sequence>
<dbReference type="PANTHER" id="PTHR43718:SF2">
    <property type="entry name" value="LON PROTEASE HOMOLOG, MITOCHONDRIAL"/>
    <property type="match status" value="1"/>
</dbReference>
<evidence type="ECO:0000313" key="3">
    <source>
        <dbReference type="Proteomes" id="UP001595648"/>
    </source>
</evidence>
<dbReference type="Pfam" id="PF00004">
    <property type="entry name" value="AAA"/>
    <property type="match status" value="1"/>
</dbReference>
<protein>
    <submittedName>
        <fullName evidence="2">AAA family ATPase</fullName>
    </submittedName>
</protein>
<dbReference type="InterPro" id="IPR003959">
    <property type="entry name" value="ATPase_AAA_core"/>
</dbReference>
<accession>A0ABV7MHJ9</accession>
<dbReference type="SUPFAM" id="SSF52540">
    <property type="entry name" value="P-loop containing nucleoside triphosphate hydrolases"/>
    <property type="match status" value="1"/>
</dbReference>